<evidence type="ECO:0000259" key="2">
    <source>
        <dbReference type="Pfam" id="PF09455"/>
    </source>
</evidence>
<sequence length="485" mass="55311">MSSQVIAFAVWGNPAYWRLANYKSNSESVKSFSTLEILFQVEKPKKVILIVSDTLALEASDKITSYDDVVEKARSYAERYVCLHLDEFEIKVLPGVIRKNKGNAVYVFKADMDDFRSLALYEIYMQSIREDRPLELTLDISHGINYMPTLTYDSFREAAALYSVSRIQRTKIRVYQADPYPILQKEADEKRMRDKSNPCTPKSQDAHPPDVVYNLLLEENVYPWEVTRYIGFQKQKVKQTLNDVRNFPEHESIKSLIEELSLPLIGAYRLGAIVQLALLAKPALAAEGASASASGGSINPGQSDSCAPKANWSLKDIEVFLKRSIEEWRKGREPFEDGNEIIVESKNKFAPGFRALLQTHAILSGIKSLISTSELEMVTLTELKNLKKLYQGSKVVTHLLDREIEKLDFLKGKILEAWTPYYKYRKGVQSPVKKCDPIFKRDFIAHAGFHDEVIEVRKFNSEIQIRVKGGYWCCIKNILKEAVTT</sequence>
<dbReference type="Pfam" id="PF09455">
    <property type="entry name" value="Csx1_HEPN"/>
    <property type="match status" value="1"/>
</dbReference>
<dbReference type="InterPro" id="IPR010171">
    <property type="entry name" value="CRISPR_Csx1"/>
</dbReference>
<dbReference type="Gene3D" id="1.10.3740.10">
    <property type="entry name" value="SSO1389-like domains"/>
    <property type="match status" value="1"/>
</dbReference>
<dbReference type="InterPro" id="IPR019016">
    <property type="entry name" value="Csx1-like_HEPN"/>
</dbReference>
<dbReference type="OrthoDB" id="27811at2157"/>
<evidence type="ECO:0000259" key="3">
    <source>
        <dbReference type="Pfam" id="PF22230"/>
    </source>
</evidence>
<dbReference type="PANTHER" id="PTHR37169">
    <property type="entry name" value="CRISPR SYSTEM ENDORIBONUCLEASE CSX1-RELATED"/>
    <property type="match status" value="1"/>
</dbReference>
<dbReference type="Proteomes" id="UP000067434">
    <property type="component" value="Chromosome"/>
</dbReference>
<dbReference type="InterPro" id="IPR027419">
    <property type="entry name" value="CRISPR-assoc_Csx1_C"/>
</dbReference>
<feature type="region of interest" description="Disordered" evidence="1">
    <location>
        <begin position="186"/>
        <end position="206"/>
    </location>
</feature>
<dbReference type="SUPFAM" id="SSF160980">
    <property type="entry name" value="SSO1389-like"/>
    <property type="match status" value="1"/>
</dbReference>
<evidence type="ECO:0008006" key="6">
    <source>
        <dbReference type="Google" id="ProtNLM"/>
    </source>
</evidence>
<dbReference type="NCBIfam" id="TIGR01897">
    <property type="entry name" value="cas_MJ1666"/>
    <property type="match status" value="1"/>
</dbReference>
<organism evidence="4 5">
    <name type="scientific">Infirmifilum uzonense</name>
    <dbReference type="NCBI Taxonomy" id="1550241"/>
    <lineage>
        <taxon>Archaea</taxon>
        <taxon>Thermoproteota</taxon>
        <taxon>Thermoprotei</taxon>
        <taxon>Thermofilales</taxon>
        <taxon>Thermofilaceae</taxon>
        <taxon>Infirmifilum</taxon>
    </lineage>
</organism>
<dbReference type="GeneID" id="25401203"/>
<dbReference type="AlphaFoldDB" id="A0A0F7FH14"/>
<dbReference type="InterPro" id="IPR053857">
    <property type="entry name" value="Csx1_CARF"/>
</dbReference>
<evidence type="ECO:0000313" key="4">
    <source>
        <dbReference type="EMBL" id="AKG38483.1"/>
    </source>
</evidence>
<feature type="domain" description="CRISPR system endoribonuclease Csx1-like HEPN" evidence="2">
    <location>
        <begin position="398"/>
        <end position="466"/>
    </location>
</feature>
<feature type="compositionally biased region" description="Basic and acidic residues" evidence="1">
    <location>
        <begin position="186"/>
        <end position="196"/>
    </location>
</feature>
<dbReference type="EMBL" id="CP009961">
    <property type="protein sequence ID" value="AKG38483.1"/>
    <property type="molecule type" value="Genomic_DNA"/>
</dbReference>
<feature type="domain" description="CRISPR system endoribonuclease Csx1 CARF" evidence="3">
    <location>
        <begin position="6"/>
        <end position="179"/>
    </location>
</feature>
<dbReference type="Pfam" id="PF22230">
    <property type="entry name" value="Csx1_CARF"/>
    <property type="match status" value="1"/>
</dbReference>
<reference evidence="4 5" key="1">
    <citation type="journal article" date="2015" name="Stand. Genomic Sci.">
        <title>Complete genome sequence of and proposal of Thermofilum uzonense sp. nov. a novel hyperthermophilic crenarchaeon and emended description of the genus Thermofilum.</title>
        <authorList>
            <person name="Toshchakov S.V."/>
            <person name="Korzhenkov A.A."/>
            <person name="Samarov N.I."/>
            <person name="Mazunin I.O."/>
            <person name="Mozhey O.I."/>
            <person name="Shmyr I.S."/>
            <person name="Derbikova K.S."/>
            <person name="Taranov E.A."/>
            <person name="Dominova I.N."/>
            <person name="Bonch-Osmolovskaya E.A."/>
            <person name="Patrushev M.V."/>
            <person name="Podosokorskaya O.A."/>
            <person name="Kublanov I.V."/>
        </authorList>
    </citation>
    <scope>NUCLEOTIDE SEQUENCE [LARGE SCALE GENOMIC DNA]</scope>
    <source>
        <strain evidence="4 5">1807-2</strain>
    </source>
</reference>
<dbReference type="InterPro" id="IPR052875">
    <property type="entry name" value="CRISPR_assoc_ribonuclease"/>
</dbReference>
<dbReference type="NCBIfam" id="TIGR02549">
    <property type="entry name" value="CRISPR_DxTHG"/>
    <property type="match status" value="1"/>
</dbReference>
<accession>A0A0F7FH14</accession>
<dbReference type="PATRIC" id="fig|1550241.5.peg.675"/>
<dbReference type="PANTHER" id="PTHR37169:SF1">
    <property type="entry name" value="CRISPR SYSTEM ENDORIBONUCLEASE CSX1"/>
    <property type="match status" value="1"/>
</dbReference>
<dbReference type="RefSeq" id="WP_052883893.1">
    <property type="nucleotide sequence ID" value="NZ_CP009961.1"/>
</dbReference>
<protein>
    <recommendedName>
        <fullName evidence="6">CRISPR-associated protein</fullName>
    </recommendedName>
</protein>
<gene>
    <name evidence="4" type="ORF">MA03_03190</name>
</gene>
<evidence type="ECO:0000256" key="1">
    <source>
        <dbReference type="SAM" id="MobiDB-lite"/>
    </source>
</evidence>
<keyword evidence="5" id="KW-1185">Reference proteome</keyword>
<dbReference type="KEGG" id="thf:MA03_03190"/>
<proteinExistence type="predicted"/>
<dbReference type="Gene3D" id="3.40.50.10640">
    <property type="entry name" value="SSO1389-like"/>
    <property type="match status" value="1"/>
</dbReference>
<dbReference type="HOGENOM" id="CLU_044033_0_0_2"/>
<evidence type="ECO:0000313" key="5">
    <source>
        <dbReference type="Proteomes" id="UP000067434"/>
    </source>
</evidence>
<dbReference type="InterPro" id="IPR013383">
    <property type="entry name" value="CRISPR-assoc_prot_DxTHG_CS"/>
</dbReference>
<name>A0A0F7FH14_9CREN</name>